<name>A0A4R8DF19_9BACT</name>
<evidence type="ECO:0000256" key="5">
    <source>
        <dbReference type="SAM" id="Phobius"/>
    </source>
</evidence>
<keyword evidence="7" id="KW-1185">Reference proteome</keyword>
<comment type="subcellular location">
    <subcellularLocation>
        <location evidence="1">Membrane</location>
        <topology evidence="1">Multi-pass membrane protein</topology>
    </subcellularLocation>
</comment>
<dbReference type="GO" id="GO:0016020">
    <property type="term" value="C:membrane"/>
    <property type="evidence" value="ECO:0007669"/>
    <property type="project" value="UniProtKB-SubCell"/>
</dbReference>
<reference evidence="6 7" key="1">
    <citation type="submission" date="2019-03" db="EMBL/GenBank/DDBJ databases">
        <title>Genomic Encyclopedia of Type Strains, Phase IV (KMG-IV): sequencing the most valuable type-strain genomes for metagenomic binning, comparative biology and taxonomic classification.</title>
        <authorList>
            <person name="Goeker M."/>
        </authorList>
    </citation>
    <scope>NUCLEOTIDE SEQUENCE [LARGE SCALE GENOMIC DNA]</scope>
    <source>
        <strain evidence="6 7">DSM 100059</strain>
    </source>
</reference>
<dbReference type="AlphaFoldDB" id="A0A4R8DF19"/>
<keyword evidence="3 5" id="KW-1133">Transmembrane helix</keyword>
<accession>A0A4R8DF19</accession>
<feature type="transmembrane region" description="Helical" evidence="5">
    <location>
        <begin position="69"/>
        <end position="87"/>
    </location>
</feature>
<dbReference type="InterPro" id="IPR032808">
    <property type="entry name" value="DoxX"/>
</dbReference>
<gene>
    <name evidence="6" type="ORF">EDB95_3996</name>
</gene>
<evidence type="ECO:0000313" key="7">
    <source>
        <dbReference type="Proteomes" id="UP000294498"/>
    </source>
</evidence>
<feature type="transmembrane region" description="Helical" evidence="5">
    <location>
        <begin position="93"/>
        <end position="109"/>
    </location>
</feature>
<dbReference type="Pfam" id="PF13564">
    <property type="entry name" value="DoxX_2"/>
    <property type="match status" value="1"/>
</dbReference>
<keyword evidence="2 5" id="KW-0812">Transmembrane</keyword>
<proteinExistence type="predicted"/>
<evidence type="ECO:0000313" key="6">
    <source>
        <dbReference type="EMBL" id="TDW96173.1"/>
    </source>
</evidence>
<evidence type="ECO:0000256" key="3">
    <source>
        <dbReference type="ARBA" id="ARBA00022989"/>
    </source>
</evidence>
<evidence type="ECO:0000256" key="4">
    <source>
        <dbReference type="ARBA" id="ARBA00023136"/>
    </source>
</evidence>
<organism evidence="6 7">
    <name type="scientific">Dinghuibacter silviterrae</name>
    <dbReference type="NCBI Taxonomy" id="1539049"/>
    <lineage>
        <taxon>Bacteria</taxon>
        <taxon>Pseudomonadati</taxon>
        <taxon>Bacteroidota</taxon>
        <taxon>Chitinophagia</taxon>
        <taxon>Chitinophagales</taxon>
        <taxon>Chitinophagaceae</taxon>
        <taxon>Dinghuibacter</taxon>
    </lineage>
</organism>
<evidence type="ECO:0000256" key="2">
    <source>
        <dbReference type="ARBA" id="ARBA00022692"/>
    </source>
</evidence>
<sequence length="123" mass="13725">MYKRAFRAGWILTGLCLLFLFFDAAMKIVREIHTIQASAKIGWPADLTQGLGVILLLCTLIYAYPRTAVLGALLVTAYLGGAVAIMVRVGENFVFPLIFAALMWTGLYLRDPRLRSLFPWTKA</sequence>
<protein>
    <submittedName>
        <fullName evidence="6">DoxX-like protein</fullName>
    </submittedName>
</protein>
<keyword evidence="4 5" id="KW-0472">Membrane</keyword>
<dbReference type="OrthoDB" id="9811373at2"/>
<dbReference type="Proteomes" id="UP000294498">
    <property type="component" value="Unassembled WGS sequence"/>
</dbReference>
<dbReference type="EMBL" id="SODV01000002">
    <property type="protein sequence ID" value="TDW96173.1"/>
    <property type="molecule type" value="Genomic_DNA"/>
</dbReference>
<evidence type="ECO:0000256" key="1">
    <source>
        <dbReference type="ARBA" id="ARBA00004141"/>
    </source>
</evidence>
<comment type="caution">
    <text evidence="6">The sequence shown here is derived from an EMBL/GenBank/DDBJ whole genome shotgun (WGS) entry which is preliminary data.</text>
</comment>
<feature type="transmembrane region" description="Helical" evidence="5">
    <location>
        <begin position="47"/>
        <end position="64"/>
    </location>
</feature>
<dbReference type="RefSeq" id="WP_133996206.1">
    <property type="nucleotide sequence ID" value="NZ_SODV01000002.1"/>
</dbReference>